<dbReference type="InterPro" id="IPR005311">
    <property type="entry name" value="PBP_dimer"/>
</dbReference>
<keyword evidence="4" id="KW-0812">Transmembrane</keyword>
<comment type="similarity">
    <text evidence="2">Belongs to the transpeptidase family.</text>
</comment>
<dbReference type="Gene3D" id="3.90.1310.10">
    <property type="entry name" value="Penicillin-binding protein 2a (Domain 2)"/>
    <property type="match status" value="1"/>
</dbReference>
<dbReference type="InterPro" id="IPR036138">
    <property type="entry name" value="PBP_dimer_sf"/>
</dbReference>
<dbReference type="EMBL" id="JBBMFF010000166">
    <property type="protein sequence ID" value="MEQ2510563.1"/>
    <property type="molecule type" value="Genomic_DNA"/>
</dbReference>
<dbReference type="Pfam" id="PF00905">
    <property type="entry name" value="Transpeptidase"/>
    <property type="match status" value="1"/>
</dbReference>
<dbReference type="PROSITE" id="PS51178">
    <property type="entry name" value="PASTA"/>
    <property type="match status" value="2"/>
</dbReference>
<evidence type="ECO:0000313" key="6">
    <source>
        <dbReference type="EMBL" id="MEQ2510563.1"/>
    </source>
</evidence>
<feature type="domain" description="PASTA" evidence="5">
    <location>
        <begin position="650"/>
        <end position="709"/>
    </location>
</feature>
<dbReference type="Pfam" id="PF03717">
    <property type="entry name" value="PBP_dimer"/>
    <property type="match status" value="1"/>
</dbReference>
<dbReference type="InterPro" id="IPR012338">
    <property type="entry name" value="Beta-lactam/transpept-like"/>
</dbReference>
<keyword evidence="3 4" id="KW-0472">Membrane</keyword>
<proteinExistence type="inferred from homology"/>
<feature type="domain" description="PASTA" evidence="5">
    <location>
        <begin position="712"/>
        <end position="777"/>
    </location>
</feature>
<feature type="transmembrane region" description="Helical" evidence="4">
    <location>
        <begin position="27"/>
        <end position="51"/>
    </location>
</feature>
<protein>
    <submittedName>
        <fullName evidence="6">Penicillin-binding transpeptidase domain-containing protein</fullName>
    </submittedName>
</protein>
<comment type="subcellular location">
    <subcellularLocation>
        <location evidence="1">Membrane</location>
    </subcellularLocation>
</comment>
<dbReference type="InterPro" id="IPR001460">
    <property type="entry name" value="PCN-bd_Tpept"/>
</dbReference>
<evidence type="ECO:0000256" key="3">
    <source>
        <dbReference type="ARBA" id="ARBA00023136"/>
    </source>
</evidence>
<dbReference type="Proteomes" id="UP001491552">
    <property type="component" value="Unassembled WGS sequence"/>
</dbReference>
<comment type="caution">
    <text evidence="6">The sequence shown here is derived from an EMBL/GenBank/DDBJ whole genome shotgun (WGS) entry which is preliminary data.</text>
</comment>
<dbReference type="Pfam" id="PF03793">
    <property type="entry name" value="PASTA"/>
    <property type="match status" value="2"/>
</dbReference>
<dbReference type="SUPFAM" id="SSF56519">
    <property type="entry name" value="Penicillin binding protein dimerisation domain"/>
    <property type="match status" value="1"/>
</dbReference>
<dbReference type="PANTHER" id="PTHR30627">
    <property type="entry name" value="PEPTIDOGLYCAN D,D-TRANSPEPTIDASE"/>
    <property type="match status" value="1"/>
</dbReference>
<dbReference type="SMART" id="SM00740">
    <property type="entry name" value="PASTA"/>
    <property type="match status" value="2"/>
</dbReference>
<dbReference type="CDD" id="cd06575">
    <property type="entry name" value="PASTA_Pbp2x-like_2"/>
    <property type="match status" value="1"/>
</dbReference>
<accession>A0ABV1G577</accession>
<sequence>MKQQPQRRRRRAPKREEVSTTHVRKGIFFLMILLGVVSFCAVAGMLVKLMLVDHDYYEAKAIRNQTRSTSVTASRGTIYDRNGNVLAASSSVENVFLDPLELSQNKVDVPALAKKLAAVLDLDAGWIEEQAADTSLRYKVIKRRQAQEVCDKVREIIAEDKIIGVHLEPDSQRYYPYHDVAAQIIGFTNTENVGSEGLEAYYNDELQGTAGAVITTKGNYETQMLYSYEKYYQASDGDSIHLTLDTTVQYYLQKQMQDAVDRYDVLNGAFGIVMNCKTGEIVAMCTLGSYDPNDYQEIYDEDLRTQIEELYTKAEKQPENSTARTEAFNAYNAAVRDARLKQWRNRCVSDGYEPGSTFKILTLAAALDSGAVTTADTFYCGGSEKIEGREQILNCWNHAGHGSETTAQALQKSCNIAFAHIGLRTGGGTLYDYCRAFGLMEQTGIDLPGEASGVFHTRERLANTASYGTSYLIATSFGQTIKPTPIQLVTAISAVVNGGYLLEPYVVSEIVDSEGNVVQQNARTVVRQVISEETSATMRQIIESVVTEGTAKNGSVVGYRIGGKTGTAEKTDQTDSNGQQTNDKIVSFVGIAPMDDPEYVVLIALDTPNPATGTYISGGVMAAPTVARVMEDILPYLGVEPDYSEVDMSRVTVRMPNLAGKTESEAAAILEEDHLNYKIIGDGDKIVSQIPAHGRELPGNSTVLLYTDDSMPTDEVEVPNLTGMTVAQASTTLSQLGLYLQAKGTDSNAWYVVVTKQDIDAGTKVPRGTMIAVTFTDTTALD</sequence>
<keyword evidence="4" id="KW-1133">Transmembrane helix</keyword>
<dbReference type="InterPro" id="IPR050515">
    <property type="entry name" value="Beta-lactam/transpept"/>
</dbReference>
<evidence type="ECO:0000313" key="7">
    <source>
        <dbReference type="Proteomes" id="UP001491552"/>
    </source>
</evidence>
<reference evidence="6 7" key="1">
    <citation type="submission" date="2024-03" db="EMBL/GenBank/DDBJ databases">
        <title>Human intestinal bacterial collection.</title>
        <authorList>
            <person name="Pauvert C."/>
            <person name="Hitch T.C.A."/>
            <person name="Clavel T."/>
        </authorList>
    </citation>
    <scope>NUCLEOTIDE SEQUENCE [LARGE SCALE GENOMIC DNA]</scope>
    <source>
        <strain evidence="6 7">CLA-AA-H192</strain>
    </source>
</reference>
<dbReference type="RefSeq" id="WP_349135240.1">
    <property type="nucleotide sequence ID" value="NZ_JBBMFF010000166.1"/>
</dbReference>
<evidence type="ECO:0000259" key="5">
    <source>
        <dbReference type="PROSITE" id="PS51178"/>
    </source>
</evidence>
<dbReference type="SUPFAM" id="SSF54184">
    <property type="entry name" value="Penicillin-binding protein 2x (pbp-2x), c-terminal domain"/>
    <property type="match status" value="2"/>
</dbReference>
<dbReference type="InterPro" id="IPR005543">
    <property type="entry name" value="PASTA_dom"/>
</dbReference>
<evidence type="ECO:0000256" key="2">
    <source>
        <dbReference type="ARBA" id="ARBA00007171"/>
    </source>
</evidence>
<name>A0ABV1G577_9FIRM</name>
<organism evidence="6 7">
    <name type="scientific">Faecousia intestinalis</name>
    <dbReference type="NCBI Taxonomy" id="3133167"/>
    <lineage>
        <taxon>Bacteria</taxon>
        <taxon>Bacillati</taxon>
        <taxon>Bacillota</taxon>
        <taxon>Clostridia</taxon>
        <taxon>Eubacteriales</taxon>
        <taxon>Oscillospiraceae</taxon>
        <taxon>Faecousia</taxon>
    </lineage>
</organism>
<dbReference type="Gene3D" id="3.40.710.10">
    <property type="entry name" value="DD-peptidase/beta-lactamase superfamily"/>
    <property type="match status" value="1"/>
</dbReference>
<dbReference type="PANTHER" id="PTHR30627:SF1">
    <property type="entry name" value="PEPTIDOGLYCAN D,D-TRANSPEPTIDASE FTSI"/>
    <property type="match status" value="1"/>
</dbReference>
<keyword evidence="7" id="KW-1185">Reference proteome</keyword>
<gene>
    <name evidence="6" type="ORF">WMO66_04745</name>
</gene>
<evidence type="ECO:0000256" key="1">
    <source>
        <dbReference type="ARBA" id="ARBA00004370"/>
    </source>
</evidence>
<dbReference type="Gene3D" id="3.30.10.20">
    <property type="match status" value="2"/>
</dbReference>
<dbReference type="SUPFAM" id="SSF56601">
    <property type="entry name" value="beta-lactamase/transpeptidase-like"/>
    <property type="match status" value="1"/>
</dbReference>
<evidence type="ECO:0000256" key="4">
    <source>
        <dbReference type="SAM" id="Phobius"/>
    </source>
</evidence>
<dbReference type="CDD" id="cd06576">
    <property type="entry name" value="PASTA_Pbp2x-like_1"/>
    <property type="match status" value="1"/>
</dbReference>